<dbReference type="PANTHER" id="PTHR43351">
    <property type="entry name" value="L(+)-TARTRATE DEHYDRATASE SUBUNIT BETA"/>
    <property type="match status" value="1"/>
</dbReference>
<name>A0A6N6N283_9BACT</name>
<evidence type="ECO:0000256" key="2">
    <source>
        <dbReference type="ARBA" id="ARBA00023239"/>
    </source>
</evidence>
<evidence type="ECO:0000313" key="4">
    <source>
        <dbReference type="EMBL" id="KAB1440301.1"/>
    </source>
</evidence>
<keyword evidence="5" id="KW-1185">Reference proteome</keyword>
<dbReference type="RefSeq" id="WP_151151742.1">
    <property type="nucleotide sequence ID" value="NZ_WAIE01000007.1"/>
</dbReference>
<dbReference type="GO" id="GO:0016836">
    <property type="term" value="F:hydro-lyase activity"/>
    <property type="evidence" value="ECO:0007669"/>
    <property type="project" value="InterPro"/>
</dbReference>
<dbReference type="Proteomes" id="UP000438699">
    <property type="component" value="Unassembled WGS sequence"/>
</dbReference>
<dbReference type="SUPFAM" id="SSF117457">
    <property type="entry name" value="FumA C-terminal domain-like"/>
    <property type="match status" value="1"/>
</dbReference>
<feature type="domain" description="Fe-S hydro-lyase tartrate dehydratase beta-type catalytic" evidence="3">
    <location>
        <begin position="5"/>
        <end position="176"/>
    </location>
</feature>
<evidence type="ECO:0000313" key="5">
    <source>
        <dbReference type="Proteomes" id="UP000438699"/>
    </source>
</evidence>
<accession>A0A6N6N283</accession>
<comment type="similarity">
    <text evidence="1">Belongs to the class-I fumarase family.</text>
</comment>
<evidence type="ECO:0000259" key="3">
    <source>
        <dbReference type="Pfam" id="PF05683"/>
    </source>
</evidence>
<protein>
    <submittedName>
        <fullName evidence="4">Fe-S-containing hydro-lyase</fullName>
    </submittedName>
</protein>
<dbReference type="Pfam" id="PF05683">
    <property type="entry name" value="Fumerase_C"/>
    <property type="match status" value="1"/>
</dbReference>
<evidence type="ECO:0000256" key="1">
    <source>
        <dbReference type="ARBA" id="ARBA00008876"/>
    </source>
</evidence>
<dbReference type="Gene3D" id="3.20.130.10">
    <property type="entry name" value="Fe-S hydro-lyase, tartrate dehydratase beta-type, catalytic domain"/>
    <property type="match status" value="1"/>
</dbReference>
<dbReference type="InterPro" id="IPR004647">
    <property type="entry name" value="Fe-S_hydro-lyase_TtdB-typ_cat"/>
</dbReference>
<dbReference type="EMBL" id="WAIE01000007">
    <property type="protein sequence ID" value="KAB1440301.1"/>
    <property type="molecule type" value="Genomic_DNA"/>
</dbReference>
<dbReference type="NCBIfam" id="TIGR00723">
    <property type="entry name" value="ttdB_fumA_fumB"/>
    <property type="match status" value="1"/>
</dbReference>
<dbReference type="OrthoDB" id="9798978at2"/>
<sequence length="184" mass="19766">MAEYSLNTPLTDEDLKPLKAGDVVKLTGHIYTARDAAHKRLFDLLDEGKDLPFELQGSVIYYVGPSPAPPGRPIGSAGPTTSYRMDTYAPRLHKLGQKASVGKGKRNDEVKQALKDNIAVYFGATGGAGALLSKCIDEAEVIAFDDLGPEAIRKLTVKDFPLLVINDSHGGELYAKPDRKAAGL</sequence>
<dbReference type="PANTHER" id="PTHR43351:SF2">
    <property type="entry name" value="L(+)-TARTRATE DEHYDRATASE SUBUNIT BETA-RELATED"/>
    <property type="match status" value="1"/>
</dbReference>
<reference evidence="4 5" key="1">
    <citation type="journal article" date="2017" name="Int. J. Syst. Evol. Microbiol.">
        <title>Desulfovibrio senegalensis sp. nov., a mesophilic sulfate reducer isolated from marine sediment.</title>
        <authorList>
            <person name="Thioye A."/>
            <person name="Gam Z.B.A."/>
            <person name="Mbengue M."/>
            <person name="Cayol J.L."/>
            <person name="Joseph-Bartoli M."/>
            <person name="Toure-Kane C."/>
            <person name="Labat M."/>
        </authorList>
    </citation>
    <scope>NUCLEOTIDE SEQUENCE [LARGE SCALE GENOMIC DNA]</scope>
    <source>
        <strain evidence="4 5">DSM 101509</strain>
    </source>
</reference>
<keyword evidence="2 4" id="KW-0456">Lyase</keyword>
<dbReference type="AlphaFoldDB" id="A0A6N6N283"/>
<proteinExistence type="inferred from homology"/>
<dbReference type="InterPro" id="IPR036660">
    <property type="entry name" value="Fe-S_hydroAse_TtdB_cat_sf"/>
</dbReference>
<gene>
    <name evidence="4" type="ORF">F8A88_13705</name>
</gene>
<organism evidence="4 5">
    <name type="scientific">Pseudodesulfovibrio senegalensis</name>
    <dbReference type="NCBI Taxonomy" id="1721087"/>
    <lineage>
        <taxon>Bacteria</taxon>
        <taxon>Pseudomonadati</taxon>
        <taxon>Thermodesulfobacteriota</taxon>
        <taxon>Desulfovibrionia</taxon>
        <taxon>Desulfovibrionales</taxon>
        <taxon>Desulfovibrionaceae</taxon>
    </lineage>
</organism>
<dbReference type="NCBIfam" id="NF005310">
    <property type="entry name" value="PRK06842.1"/>
    <property type="match status" value="1"/>
</dbReference>
<comment type="caution">
    <text evidence="4">The sequence shown here is derived from an EMBL/GenBank/DDBJ whole genome shotgun (WGS) entry which is preliminary data.</text>
</comment>